<comment type="caution">
    <text evidence="6">The sequence shown here is derived from an EMBL/GenBank/DDBJ whole genome shotgun (WGS) entry which is preliminary data.</text>
</comment>
<evidence type="ECO:0000313" key="7">
    <source>
        <dbReference type="Proteomes" id="UP000237381"/>
    </source>
</evidence>
<proteinExistence type="predicted"/>
<dbReference type="InterPro" id="IPR036271">
    <property type="entry name" value="Tet_transcr_reg_TetR-rel_C_sf"/>
</dbReference>
<dbReference type="InterPro" id="IPR009057">
    <property type="entry name" value="Homeodomain-like_sf"/>
</dbReference>
<dbReference type="PROSITE" id="PS50977">
    <property type="entry name" value="HTH_TETR_2"/>
    <property type="match status" value="1"/>
</dbReference>
<dbReference type="InterPro" id="IPR001647">
    <property type="entry name" value="HTH_TetR"/>
</dbReference>
<dbReference type="AlphaFoldDB" id="A0A2S4LZ41"/>
<dbReference type="Gene3D" id="1.10.10.60">
    <property type="entry name" value="Homeodomain-like"/>
    <property type="match status" value="1"/>
</dbReference>
<dbReference type="PANTHER" id="PTHR47506">
    <property type="entry name" value="TRANSCRIPTIONAL REGULATORY PROTEIN"/>
    <property type="match status" value="1"/>
</dbReference>
<evidence type="ECO:0000256" key="1">
    <source>
        <dbReference type="ARBA" id="ARBA00023015"/>
    </source>
</evidence>
<keyword evidence="7" id="KW-1185">Reference proteome</keyword>
<keyword evidence="3" id="KW-0804">Transcription</keyword>
<gene>
    <name evidence="6" type="ORF">B0G62_11797</name>
</gene>
<dbReference type="PANTHER" id="PTHR47506:SF7">
    <property type="entry name" value="TRANSCRIPTIONAL REGULATORY PROTEIN"/>
    <property type="match status" value="1"/>
</dbReference>
<dbReference type="RefSeq" id="WP_103706742.1">
    <property type="nucleotide sequence ID" value="NZ_PQGA01000017.1"/>
</dbReference>
<dbReference type="OrthoDB" id="9798857at2"/>
<dbReference type="GO" id="GO:0003677">
    <property type="term" value="F:DNA binding"/>
    <property type="evidence" value="ECO:0007669"/>
    <property type="project" value="UniProtKB-UniRule"/>
</dbReference>
<keyword evidence="2 4" id="KW-0238">DNA-binding</keyword>
<keyword evidence="1" id="KW-0805">Transcription regulation</keyword>
<protein>
    <submittedName>
        <fullName evidence="6">TetR family transcriptional regulator</fullName>
    </submittedName>
</protein>
<sequence>MRYSSSHKEETRRKLIESSRAIAKQDGFASTGIDALMASIGLTGAAFYTHFPSKQALFDALVSEEASNSADLLASDDNAPDGDLAKRLRSYLSTSHALHPESGCALPALGAEIARATPEARAEVEKSLKRIQKSWGSQIDDPETAWAVIAQCVGALLLARTVESERTRRDILASSRRFLAEALDLDKLK</sequence>
<dbReference type="Pfam" id="PF00440">
    <property type="entry name" value="TetR_N"/>
    <property type="match status" value="1"/>
</dbReference>
<dbReference type="SUPFAM" id="SSF48498">
    <property type="entry name" value="Tetracyclin repressor-like, C-terminal domain"/>
    <property type="match status" value="1"/>
</dbReference>
<evidence type="ECO:0000313" key="6">
    <source>
        <dbReference type="EMBL" id="POR47722.1"/>
    </source>
</evidence>
<accession>A0A2S4LZ41</accession>
<evidence type="ECO:0000256" key="4">
    <source>
        <dbReference type="PROSITE-ProRule" id="PRU00335"/>
    </source>
</evidence>
<reference evidence="6 7" key="1">
    <citation type="submission" date="2018-01" db="EMBL/GenBank/DDBJ databases">
        <title>Genomic Encyclopedia of Type Strains, Phase III (KMG-III): the genomes of soil and plant-associated and newly described type strains.</title>
        <authorList>
            <person name="Whitman W."/>
        </authorList>
    </citation>
    <scope>NUCLEOTIDE SEQUENCE [LARGE SCALE GENOMIC DNA]</scope>
    <source>
        <strain evidence="6 7">JCM 18070</strain>
    </source>
</reference>
<evidence type="ECO:0000259" key="5">
    <source>
        <dbReference type="PROSITE" id="PS50977"/>
    </source>
</evidence>
<feature type="domain" description="HTH tetR-type" evidence="5">
    <location>
        <begin position="9"/>
        <end position="69"/>
    </location>
</feature>
<feature type="DNA-binding region" description="H-T-H motif" evidence="4">
    <location>
        <begin position="32"/>
        <end position="51"/>
    </location>
</feature>
<dbReference type="Proteomes" id="UP000237381">
    <property type="component" value="Unassembled WGS sequence"/>
</dbReference>
<dbReference type="SUPFAM" id="SSF46689">
    <property type="entry name" value="Homeodomain-like"/>
    <property type="match status" value="1"/>
</dbReference>
<evidence type="ECO:0000256" key="2">
    <source>
        <dbReference type="ARBA" id="ARBA00023125"/>
    </source>
</evidence>
<evidence type="ECO:0000256" key="3">
    <source>
        <dbReference type="ARBA" id="ARBA00023163"/>
    </source>
</evidence>
<organism evidence="6 7">
    <name type="scientific">Paraburkholderia eburnea</name>
    <dbReference type="NCBI Taxonomy" id="1189126"/>
    <lineage>
        <taxon>Bacteria</taxon>
        <taxon>Pseudomonadati</taxon>
        <taxon>Pseudomonadota</taxon>
        <taxon>Betaproteobacteria</taxon>
        <taxon>Burkholderiales</taxon>
        <taxon>Burkholderiaceae</taxon>
        <taxon>Paraburkholderia</taxon>
    </lineage>
</organism>
<dbReference type="EMBL" id="PQGA01000017">
    <property type="protein sequence ID" value="POR47722.1"/>
    <property type="molecule type" value="Genomic_DNA"/>
</dbReference>
<name>A0A2S4LZ41_9BURK</name>
<dbReference type="Gene3D" id="1.10.357.10">
    <property type="entry name" value="Tetracycline Repressor, domain 2"/>
    <property type="match status" value="1"/>
</dbReference>